<organism evidence="6 7">
    <name type="scientific">Linnemannia gamsii</name>
    <dbReference type="NCBI Taxonomy" id="64522"/>
    <lineage>
        <taxon>Eukaryota</taxon>
        <taxon>Fungi</taxon>
        <taxon>Fungi incertae sedis</taxon>
        <taxon>Mucoromycota</taxon>
        <taxon>Mortierellomycotina</taxon>
        <taxon>Mortierellomycetes</taxon>
        <taxon>Mortierellales</taxon>
        <taxon>Mortierellaceae</taxon>
        <taxon>Linnemannia</taxon>
    </lineage>
</organism>
<evidence type="ECO:0000313" key="6">
    <source>
        <dbReference type="EMBL" id="KAG0322886.1"/>
    </source>
</evidence>
<comment type="caution">
    <text evidence="6">The sequence shown here is derived from an EMBL/GenBank/DDBJ whole genome shotgun (WGS) entry which is preliminary data.</text>
</comment>
<feature type="domain" description="FAD-binding" evidence="5">
    <location>
        <begin position="9"/>
        <end position="171"/>
    </location>
</feature>
<evidence type="ECO:0000256" key="2">
    <source>
        <dbReference type="ARBA" id="ARBA00022630"/>
    </source>
</evidence>
<dbReference type="AlphaFoldDB" id="A0A9P6RR25"/>
<dbReference type="Pfam" id="PF01494">
    <property type="entry name" value="FAD_binding_3"/>
    <property type="match status" value="1"/>
</dbReference>
<dbReference type="PANTHER" id="PTHR46496:SF1">
    <property type="entry name" value="ZEAXANTHIN EPOXIDASE, CHLOROPLASTIC"/>
    <property type="match status" value="1"/>
</dbReference>
<keyword evidence="3" id="KW-0274">FAD</keyword>
<evidence type="ECO:0000313" key="7">
    <source>
        <dbReference type="Proteomes" id="UP000823405"/>
    </source>
</evidence>
<evidence type="ECO:0000256" key="3">
    <source>
        <dbReference type="ARBA" id="ARBA00022827"/>
    </source>
</evidence>
<dbReference type="Proteomes" id="UP000823405">
    <property type="component" value="Unassembled WGS sequence"/>
</dbReference>
<gene>
    <name evidence="6" type="ORF">BGZ97_003040</name>
</gene>
<evidence type="ECO:0000259" key="5">
    <source>
        <dbReference type="Pfam" id="PF01494"/>
    </source>
</evidence>
<dbReference type="OrthoDB" id="655030at2759"/>
<dbReference type="GO" id="GO:0071949">
    <property type="term" value="F:FAD binding"/>
    <property type="evidence" value="ECO:0007669"/>
    <property type="project" value="InterPro"/>
</dbReference>
<dbReference type="SUPFAM" id="SSF51905">
    <property type="entry name" value="FAD/NAD(P)-binding domain"/>
    <property type="match status" value="1"/>
</dbReference>
<sequence>MSTQADKPTVLIVGGGLGGLMLGALLEKADITYVIFERSSYVKPLGSAIMVGPNLMALFEQMNINKEFKAIGKPTFDCIIGKDDMDVICKVDFRHTFEYTVYCNYIVGRPALYGLLLRQIPPHNFLFNKRVLKIAENESGVKISTTDKSTYDGHILVGADGAYSAVRQRMYETLRRQTT</sequence>
<dbReference type="Gene3D" id="3.50.50.60">
    <property type="entry name" value="FAD/NAD(P)-binding domain"/>
    <property type="match status" value="1"/>
</dbReference>
<reference evidence="6" key="1">
    <citation type="journal article" date="2020" name="Fungal Divers.">
        <title>Resolving the Mortierellaceae phylogeny through synthesis of multi-gene phylogenetics and phylogenomics.</title>
        <authorList>
            <person name="Vandepol N."/>
            <person name="Liber J."/>
            <person name="Desiro A."/>
            <person name="Na H."/>
            <person name="Kennedy M."/>
            <person name="Barry K."/>
            <person name="Grigoriev I.V."/>
            <person name="Miller A.N."/>
            <person name="O'Donnell K."/>
            <person name="Stajich J.E."/>
            <person name="Bonito G."/>
        </authorList>
    </citation>
    <scope>NUCLEOTIDE SEQUENCE</scope>
    <source>
        <strain evidence="6">NVP60</strain>
    </source>
</reference>
<keyword evidence="4" id="KW-0560">Oxidoreductase</keyword>
<dbReference type="InterPro" id="IPR002938">
    <property type="entry name" value="FAD-bd"/>
</dbReference>
<dbReference type="PANTHER" id="PTHR46496">
    <property type="match status" value="1"/>
</dbReference>
<keyword evidence="2" id="KW-0285">Flavoprotein</keyword>
<dbReference type="EMBL" id="JAAAIN010000017">
    <property type="protein sequence ID" value="KAG0322886.1"/>
    <property type="molecule type" value="Genomic_DNA"/>
</dbReference>
<evidence type="ECO:0000256" key="4">
    <source>
        <dbReference type="ARBA" id="ARBA00023002"/>
    </source>
</evidence>
<keyword evidence="7" id="KW-1185">Reference proteome</keyword>
<dbReference type="GO" id="GO:0016491">
    <property type="term" value="F:oxidoreductase activity"/>
    <property type="evidence" value="ECO:0007669"/>
    <property type="project" value="UniProtKB-KW"/>
</dbReference>
<accession>A0A9P6RR25</accession>
<proteinExistence type="predicted"/>
<evidence type="ECO:0000256" key="1">
    <source>
        <dbReference type="ARBA" id="ARBA00001974"/>
    </source>
</evidence>
<name>A0A9P6RR25_9FUNG</name>
<protein>
    <recommendedName>
        <fullName evidence="5">FAD-binding domain-containing protein</fullName>
    </recommendedName>
</protein>
<dbReference type="InterPro" id="IPR036188">
    <property type="entry name" value="FAD/NAD-bd_sf"/>
</dbReference>
<dbReference type="PRINTS" id="PR00420">
    <property type="entry name" value="RNGMNOXGNASE"/>
</dbReference>
<comment type="cofactor">
    <cofactor evidence="1">
        <name>FAD</name>
        <dbReference type="ChEBI" id="CHEBI:57692"/>
    </cofactor>
</comment>